<sequence length="222" mass="26255">MLSAHRIVFFILLLTALQSCAAPHAFLESDKNEMPQLVQFPSVKNRPKFKLEYNCIFSIRKEVIIIYLSMPQVPKNTFCDYSDPNKREKDVYLPEILRVFSENGLVVSQEAKGKEKFDFTLQIDFHIYIYGRDFYTENLQDVFFAIIPYTHRYGIELDFRILNLNRKVIYEQSSYREVNVSWSIWNRFFSYEEPSSVFSQQAKYSVEVAFQKAVNANIFGQR</sequence>
<name>A0ABV5BPT6_9LEPT</name>
<reference evidence="2 3" key="1">
    <citation type="submission" date="2024-09" db="EMBL/GenBank/DDBJ databases">
        <title>Taxonomic and Genotyping Characterization of Leptospira Strains isolated from Multiple Sources in Colombia highlights the importance of intermediate species.</title>
        <authorList>
            <person name="Torres Higuera L."/>
            <person name="Rojas Tapias D."/>
            <person name="Jimenez Velasquez S."/>
            <person name="Renjifo Ibanez C."/>
        </authorList>
    </citation>
    <scope>NUCLEOTIDE SEQUENCE [LARGE SCALE GENOMIC DNA]</scope>
    <source>
        <strain evidence="2 3">Lep080</strain>
    </source>
</reference>
<protein>
    <recommendedName>
        <fullName evidence="4">Lipoprotein</fullName>
    </recommendedName>
</protein>
<comment type="caution">
    <text evidence="2">The sequence shown here is derived from an EMBL/GenBank/DDBJ whole genome shotgun (WGS) entry which is preliminary data.</text>
</comment>
<dbReference type="Proteomes" id="UP001580391">
    <property type="component" value="Unassembled WGS sequence"/>
</dbReference>
<dbReference type="RefSeq" id="WP_375517247.1">
    <property type="nucleotide sequence ID" value="NZ_JBHILI010000007.1"/>
</dbReference>
<accession>A0ABV5BPT6</accession>
<feature type="signal peptide" evidence="1">
    <location>
        <begin position="1"/>
        <end position="21"/>
    </location>
</feature>
<evidence type="ECO:0000313" key="2">
    <source>
        <dbReference type="EMBL" id="MFB5737324.1"/>
    </source>
</evidence>
<feature type="chain" id="PRO_5046554927" description="Lipoprotein" evidence="1">
    <location>
        <begin position="22"/>
        <end position="222"/>
    </location>
</feature>
<proteinExistence type="predicted"/>
<dbReference type="PROSITE" id="PS51257">
    <property type="entry name" value="PROKAR_LIPOPROTEIN"/>
    <property type="match status" value="1"/>
</dbReference>
<evidence type="ECO:0008006" key="4">
    <source>
        <dbReference type="Google" id="ProtNLM"/>
    </source>
</evidence>
<gene>
    <name evidence="2" type="ORF">ACE5IX_12440</name>
</gene>
<dbReference type="EMBL" id="JBHILJ010000006">
    <property type="protein sequence ID" value="MFB5737324.1"/>
    <property type="molecule type" value="Genomic_DNA"/>
</dbReference>
<keyword evidence="1" id="KW-0732">Signal</keyword>
<evidence type="ECO:0000313" key="3">
    <source>
        <dbReference type="Proteomes" id="UP001580391"/>
    </source>
</evidence>
<evidence type="ECO:0000256" key="1">
    <source>
        <dbReference type="SAM" id="SignalP"/>
    </source>
</evidence>
<organism evidence="2 3">
    <name type="scientific">Leptospira wolffii</name>
    <dbReference type="NCBI Taxonomy" id="409998"/>
    <lineage>
        <taxon>Bacteria</taxon>
        <taxon>Pseudomonadati</taxon>
        <taxon>Spirochaetota</taxon>
        <taxon>Spirochaetia</taxon>
        <taxon>Leptospirales</taxon>
        <taxon>Leptospiraceae</taxon>
        <taxon>Leptospira</taxon>
    </lineage>
</organism>
<keyword evidence="3" id="KW-1185">Reference proteome</keyword>